<evidence type="ECO:0000256" key="1">
    <source>
        <dbReference type="ARBA" id="ARBA00004123"/>
    </source>
</evidence>
<evidence type="ECO:0000256" key="3">
    <source>
        <dbReference type="SAM" id="MobiDB-lite"/>
    </source>
</evidence>
<proteinExistence type="predicted"/>
<evidence type="ECO:0000313" key="5">
    <source>
        <dbReference type="EMBL" id="KAF2133930.1"/>
    </source>
</evidence>
<dbReference type="EMBL" id="ML977498">
    <property type="protein sequence ID" value="KAF2133930.1"/>
    <property type="molecule type" value="Genomic_DNA"/>
</dbReference>
<name>A0A6A6AQ56_9PLEO</name>
<dbReference type="GO" id="GO:0000981">
    <property type="term" value="F:DNA-binding transcription factor activity, RNA polymerase II-specific"/>
    <property type="evidence" value="ECO:0007669"/>
    <property type="project" value="InterPro"/>
</dbReference>
<dbReference type="RefSeq" id="XP_033528317.1">
    <property type="nucleotide sequence ID" value="XM_033669398.1"/>
</dbReference>
<dbReference type="PROSITE" id="PS50048">
    <property type="entry name" value="ZN2_CY6_FUNGAL_2"/>
    <property type="match status" value="1"/>
</dbReference>
<keyword evidence="2" id="KW-0539">Nucleus</keyword>
<dbReference type="SUPFAM" id="SSF57701">
    <property type="entry name" value="Zn2/Cys6 DNA-binding domain"/>
    <property type="match status" value="1"/>
</dbReference>
<comment type="subcellular location">
    <subcellularLocation>
        <location evidence="1">Nucleus</location>
    </subcellularLocation>
</comment>
<protein>
    <recommendedName>
        <fullName evidence="4">Zn(2)-C6 fungal-type domain-containing protein</fullName>
    </recommendedName>
</protein>
<dbReference type="Proteomes" id="UP000799771">
    <property type="component" value="Unassembled WGS sequence"/>
</dbReference>
<dbReference type="GO" id="GO:0008270">
    <property type="term" value="F:zinc ion binding"/>
    <property type="evidence" value="ECO:0007669"/>
    <property type="project" value="InterPro"/>
</dbReference>
<dbReference type="GO" id="GO:0045944">
    <property type="term" value="P:positive regulation of transcription by RNA polymerase II"/>
    <property type="evidence" value="ECO:0007669"/>
    <property type="project" value="TreeGrafter"/>
</dbReference>
<feature type="region of interest" description="Disordered" evidence="3">
    <location>
        <begin position="66"/>
        <end position="121"/>
    </location>
</feature>
<keyword evidence="6" id="KW-1185">Reference proteome</keyword>
<dbReference type="InterPro" id="IPR001138">
    <property type="entry name" value="Zn2Cys6_DnaBD"/>
</dbReference>
<sequence>MPRPKKPGVEPKKRSRGGCWPCKARKVKCGEEKPYCTNCERQGETCDYSIRLNWGGRAKKDRIAPGSVLSSATGSPYQSTVSFDEDVSPLSPTIPQALVPSRNTKKHVRSHSDGTHPGSGTLIIDPELVRFSQSPSHTNTNDAEFAEQNQYLHRTIGLPTSVPYAQHQFQSMSDYPSPSVSSFDYRNYNNVGPTSVTTDAPISLASMPPPRESVEPLHKRHKHTYSMDPSMLDVCSPSSGSPTPYSPFMAMPLTPNSSVGFEEPITQTAPKPQNCPPLDLHRLSVQSLINGPAEDDERINGLETQRGRKYPIADSASTTFGYDRGLPDLDTPNNDDFSAIAIFSPPSGTTSFKEKQNRCLPRTDDMNLERSGYYVEAVPVTIPQSLVPLPALLRENPMNLLYFHHFLNHTARILVPHDCEKNPFRQILPEMAVHDENIMNLLLAYSASHRARILDHPEPANRIAVWVQDVFPRLRQTITENPNYISNSTLAAVIMMASLEIISSNTFDVPVSWQSHLTMARQMITTRGGPQSIDRHDHVAYFLSRWYAYLDVVGSLSGSKSDVHLGSFYWPSEDAYTDEDYEIDCLMGFTNRCVGSLARISELAKQCAPQRIDEGGDIREDWRPSPDIVQKAELIRHQLEEGLSDKHTHKRCHHHGGTSFETEGAWDSTEISATNQMFHWAGLIHLFRRVLGTPVNDPEVQNAVRMVVALLDQVGKGSTAEVCLLFPMFAAGCNAQDCGQREKIMSRLRSVEGFGMTHIHKARSLMQRVWDTGKPWESLVSDEFFG</sequence>
<dbReference type="GeneID" id="54409830"/>
<dbReference type="GO" id="GO:0005634">
    <property type="term" value="C:nucleus"/>
    <property type="evidence" value="ECO:0007669"/>
    <property type="project" value="UniProtKB-SubCell"/>
</dbReference>
<feature type="compositionally biased region" description="Polar residues" evidence="3">
    <location>
        <begin position="68"/>
        <end position="82"/>
    </location>
</feature>
<dbReference type="SMART" id="SM00066">
    <property type="entry name" value="GAL4"/>
    <property type="match status" value="1"/>
</dbReference>
<dbReference type="GO" id="GO:0000976">
    <property type="term" value="F:transcription cis-regulatory region binding"/>
    <property type="evidence" value="ECO:0007669"/>
    <property type="project" value="TreeGrafter"/>
</dbReference>
<dbReference type="PANTHER" id="PTHR37534">
    <property type="entry name" value="TRANSCRIPTIONAL ACTIVATOR PROTEIN UGA3"/>
    <property type="match status" value="1"/>
</dbReference>
<accession>A0A6A6AQ56</accession>
<evidence type="ECO:0000256" key="2">
    <source>
        <dbReference type="ARBA" id="ARBA00023242"/>
    </source>
</evidence>
<gene>
    <name evidence="5" type="ORF">P153DRAFT_372457</name>
</gene>
<dbReference type="PROSITE" id="PS00463">
    <property type="entry name" value="ZN2_CY6_FUNGAL_1"/>
    <property type="match status" value="1"/>
</dbReference>
<dbReference type="PANTHER" id="PTHR37534:SF43">
    <property type="entry name" value="FINGER DOMAIN PROTEIN, PUTATIVE (AFU_ORTHOLOGUE AFUA_1G01850)-RELATED"/>
    <property type="match status" value="1"/>
</dbReference>
<dbReference type="InterPro" id="IPR036864">
    <property type="entry name" value="Zn2-C6_fun-type_DNA-bd_sf"/>
</dbReference>
<dbReference type="AlphaFoldDB" id="A0A6A6AQ56"/>
<dbReference type="Gene3D" id="4.10.240.10">
    <property type="entry name" value="Zn(2)-C6 fungal-type DNA-binding domain"/>
    <property type="match status" value="1"/>
</dbReference>
<evidence type="ECO:0000313" key="6">
    <source>
        <dbReference type="Proteomes" id="UP000799771"/>
    </source>
</evidence>
<dbReference type="Pfam" id="PF11951">
    <property type="entry name" value="Fungal_trans_2"/>
    <property type="match status" value="1"/>
</dbReference>
<reference evidence="5" key="1">
    <citation type="journal article" date="2020" name="Stud. Mycol.">
        <title>101 Dothideomycetes genomes: a test case for predicting lifestyles and emergence of pathogens.</title>
        <authorList>
            <person name="Haridas S."/>
            <person name="Albert R."/>
            <person name="Binder M."/>
            <person name="Bloem J."/>
            <person name="Labutti K."/>
            <person name="Salamov A."/>
            <person name="Andreopoulos B."/>
            <person name="Baker S."/>
            <person name="Barry K."/>
            <person name="Bills G."/>
            <person name="Bluhm B."/>
            <person name="Cannon C."/>
            <person name="Castanera R."/>
            <person name="Culley D."/>
            <person name="Daum C."/>
            <person name="Ezra D."/>
            <person name="Gonzalez J."/>
            <person name="Henrissat B."/>
            <person name="Kuo A."/>
            <person name="Liang C."/>
            <person name="Lipzen A."/>
            <person name="Lutzoni F."/>
            <person name="Magnuson J."/>
            <person name="Mondo S."/>
            <person name="Nolan M."/>
            <person name="Ohm R."/>
            <person name="Pangilinan J."/>
            <person name="Park H.-J."/>
            <person name="Ramirez L."/>
            <person name="Alfaro M."/>
            <person name="Sun H."/>
            <person name="Tritt A."/>
            <person name="Yoshinaga Y."/>
            <person name="Zwiers L.-H."/>
            <person name="Turgeon B."/>
            <person name="Goodwin S."/>
            <person name="Spatafora J."/>
            <person name="Crous P."/>
            <person name="Grigoriev I."/>
        </authorList>
    </citation>
    <scope>NUCLEOTIDE SEQUENCE</scope>
    <source>
        <strain evidence="5">CBS 119687</strain>
    </source>
</reference>
<dbReference type="CDD" id="cd00067">
    <property type="entry name" value="GAL4"/>
    <property type="match status" value="1"/>
</dbReference>
<feature type="domain" description="Zn(2)-C6 fungal-type" evidence="4">
    <location>
        <begin position="18"/>
        <end position="48"/>
    </location>
</feature>
<organism evidence="5 6">
    <name type="scientific">Dothidotthia symphoricarpi CBS 119687</name>
    <dbReference type="NCBI Taxonomy" id="1392245"/>
    <lineage>
        <taxon>Eukaryota</taxon>
        <taxon>Fungi</taxon>
        <taxon>Dikarya</taxon>
        <taxon>Ascomycota</taxon>
        <taxon>Pezizomycotina</taxon>
        <taxon>Dothideomycetes</taxon>
        <taxon>Pleosporomycetidae</taxon>
        <taxon>Pleosporales</taxon>
        <taxon>Dothidotthiaceae</taxon>
        <taxon>Dothidotthia</taxon>
    </lineage>
</organism>
<dbReference type="Pfam" id="PF00172">
    <property type="entry name" value="Zn_clus"/>
    <property type="match status" value="1"/>
</dbReference>
<dbReference type="InterPro" id="IPR021858">
    <property type="entry name" value="Fun_TF"/>
</dbReference>
<evidence type="ECO:0000259" key="4">
    <source>
        <dbReference type="PROSITE" id="PS50048"/>
    </source>
</evidence>
<dbReference type="OrthoDB" id="5229455at2759"/>